<evidence type="ECO:0000256" key="15">
    <source>
        <dbReference type="ARBA" id="ARBA00022842"/>
    </source>
</evidence>
<organism evidence="24 25">
    <name type="scientific">Cyanidiococcus yangmingshanensis</name>
    <dbReference type="NCBI Taxonomy" id="2690220"/>
    <lineage>
        <taxon>Eukaryota</taxon>
        <taxon>Rhodophyta</taxon>
        <taxon>Bangiophyceae</taxon>
        <taxon>Cyanidiales</taxon>
        <taxon>Cyanidiaceae</taxon>
        <taxon>Cyanidiococcus</taxon>
    </lineage>
</organism>
<comment type="catalytic activity">
    <reaction evidence="17 18">
        <text>L-seryl-[protein] + ATP = O-phospho-L-seryl-[protein] + ADP + H(+)</text>
        <dbReference type="Rhea" id="RHEA:17989"/>
        <dbReference type="Rhea" id="RHEA-COMP:9863"/>
        <dbReference type="Rhea" id="RHEA-COMP:11604"/>
        <dbReference type="ChEBI" id="CHEBI:15378"/>
        <dbReference type="ChEBI" id="CHEBI:29999"/>
        <dbReference type="ChEBI" id="CHEBI:30616"/>
        <dbReference type="ChEBI" id="CHEBI:83421"/>
        <dbReference type="ChEBI" id="CHEBI:456216"/>
        <dbReference type="EC" id="2.7.11.1"/>
    </reaction>
</comment>
<keyword evidence="15" id="KW-0460">Magnesium</keyword>
<feature type="region of interest" description="Disordered" evidence="22">
    <location>
        <begin position="1"/>
        <end position="29"/>
    </location>
</feature>
<dbReference type="GO" id="GO:0005737">
    <property type="term" value="C:cytoplasm"/>
    <property type="evidence" value="ECO:0007669"/>
    <property type="project" value="UniProtKB-SubCell"/>
</dbReference>
<dbReference type="SUPFAM" id="SSF56112">
    <property type="entry name" value="Protein kinase-like (PK-like)"/>
    <property type="match status" value="1"/>
</dbReference>
<feature type="active site" description="4-aspartylphosphate intermediate" evidence="19">
    <location>
        <position position="261"/>
    </location>
</feature>
<dbReference type="InterPro" id="IPR011009">
    <property type="entry name" value="Kinase-like_dom_sf"/>
</dbReference>
<keyword evidence="9 18" id="KW-0808">Transferase</keyword>
<dbReference type="GO" id="GO:0005524">
    <property type="term" value="F:ATP binding"/>
    <property type="evidence" value="ECO:0007669"/>
    <property type="project" value="UniProtKB-KW"/>
</dbReference>
<feature type="compositionally biased region" description="Low complexity" evidence="22">
    <location>
        <begin position="400"/>
        <end position="409"/>
    </location>
</feature>
<feature type="domain" description="RIO kinase" evidence="23">
    <location>
        <begin position="34"/>
        <end position="317"/>
    </location>
</feature>
<evidence type="ECO:0000256" key="11">
    <source>
        <dbReference type="ARBA" id="ARBA00022741"/>
    </source>
</evidence>
<dbReference type="AlphaFoldDB" id="A0A7J7IE31"/>
<feature type="binding site" evidence="21">
    <location>
        <position position="249"/>
    </location>
    <ligand>
        <name>Mg(2+)</name>
        <dbReference type="ChEBI" id="CHEBI:18420"/>
    </ligand>
</feature>
<feature type="region of interest" description="Disordered" evidence="22">
    <location>
        <begin position="499"/>
        <end position="518"/>
    </location>
</feature>
<dbReference type="PANTHER" id="PTHR45723">
    <property type="entry name" value="SERINE/THREONINE-PROTEIN KINASE RIO1"/>
    <property type="match status" value="1"/>
</dbReference>
<evidence type="ECO:0000256" key="4">
    <source>
        <dbReference type="ARBA" id="ARBA00012513"/>
    </source>
</evidence>
<comment type="subcellular location">
    <subcellularLocation>
        <location evidence="2">Cytoplasm</location>
    </subcellularLocation>
</comment>
<dbReference type="GO" id="GO:0046872">
    <property type="term" value="F:metal ion binding"/>
    <property type="evidence" value="ECO:0007669"/>
    <property type="project" value="UniProtKB-KW"/>
</dbReference>
<feature type="compositionally biased region" description="Polar residues" evidence="22">
    <location>
        <begin position="410"/>
        <end position="419"/>
    </location>
</feature>
<comment type="cofactor">
    <cofactor evidence="1 21">
        <name>Mg(2+)</name>
        <dbReference type="ChEBI" id="CHEBI:18420"/>
    </cofactor>
</comment>
<dbReference type="GO" id="GO:0016787">
    <property type="term" value="F:hydrolase activity"/>
    <property type="evidence" value="ECO:0007669"/>
    <property type="project" value="UniProtKB-KW"/>
</dbReference>
<keyword evidence="12 18" id="KW-0418">Kinase</keyword>
<reference evidence="24 25" key="1">
    <citation type="journal article" date="2020" name="J. Phycol.">
        <title>Comparative genome analysis reveals Cyanidiococcus gen. nov., a new extremophilic red algal genus sister to Cyanidioschyzon (Cyanidioschyzonaceae, Rhodophyta).</title>
        <authorList>
            <person name="Liu S.-L."/>
            <person name="Chiang Y.-R."/>
            <person name="Yoon H.S."/>
            <person name="Fu H.-Y."/>
        </authorList>
    </citation>
    <scope>NUCLEOTIDE SEQUENCE [LARGE SCALE GENOMIC DNA]</scope>
    <source>
        <strain evidence="24 25">THAL066</strain>
    </source>
</reference>
<evidence type="ECO:0000256" key="1">
    <source>
        <dbReference type="ARBA" id="ARBA00001946"/>
    </source>
</evidence>
<name>A0A7J7IE31_9RHOD</name>
<gene>
    <name evidence="24" type="primary">RIOK1</name>
    <name evidence="24" type="ORF">F1559_000965</name>
</gene>
<evidence type="ECO:0000256" key="12">
    <source>
        <dbReference type="ARBA" id="ARBA00022777"/>
    </source>
</evidence>
<feature type="compositionally biased region" description="Basic and acidic residues" evidence="22">
    <location>
        <begin position="9"/>
        <end position="23"/>
    </location>
</feature>
<comment type="caution">
    <text evidence="24">The sequence shown here is derived from an EMBL/GenBank/DDBJ whole genome shotgun (WGS) entry which is preliminary data.</text>
</comment>
<dbReference type="FunFam" id="3.30.200.20:FF:000148">
    <property type="entry name" value="Serine/threonine-protein kinase RIO1"/>
    <property type="match status" value="1"/>
</dbReference>
<evidence type="ECO:0000256" key="5">
    <source>
        <dbReference type="ARBA" id="ARBA00016038"/>
    </source>
</evidence>
<evidence type="ECO:0000256" key="18">
    <source>
        <dbReference type="PIRNR" id="PIRNR038147"/>
    </source>
</evidence>
<dbReference type="EMBL" id="VWRR01000017">
    <property type="protein sequence ID" value="KAF6000827.1"/>
    <property type="molecule type" value="Genomic_DNA"/>
</dbReference>
<feature type="region of interest" description="Disordered" evidence="22">
    <location>
        <begin position="400"/>
        <end position="427"/>
    </location>
</feature>
<dbReference type="OrthoDB" id="205248at2759"/>
<proteinExistence type="inferred from homology"/>
<dbReference type="Gene3D" id="3.30.200.20">
    <property type="entry name" value="Phosphorylase Kinase, domain 1"/>
    <property type="match status" value="1"/>
</dbReference>
<keyword evidence="8 18" id="KW-0723">Serine/threonine-protein kinase</keyword>
<evidence type="ECO:0000256" key="14">
    <source>
        <dbReference type="ARBA" id="ARBA00022840"/>
    </source>
</evidence>
<dbReference type="SMART" id="SM00090">
    <property type="entry name" value="RIO"/>
    <property type="match status" value="1"/>
</dbReference>
<dbReference type="EC" id="2.7.11.1" evidence="4 18"/>
<evidence type="ECO:0000256" key="21">
    <source>
        <dbReference type="PIRSR" id="PIRSR038147-3"/>
    </source>
</evidence>
<keyword evidence="7" id="KW-0690">Ribosome biogenesis</keyword>
<dbReference type="InterPro" id="IPR018934">
    <property type="entry name" value="RIO_dom"/>
</dbReference>
<evidence type="ECO:0000256" key="10">
    <source>
        <dbReference type="ARBA" id="ARBA00022723"/>
    </source>
</evidence>
<evidence type="ECO:0000256" key="2">
    <source>
        <dbReference type="ARBA" id="ARBA00004496"/>
    </source>
</evidence>
<evidence type="ECO:0000259" key="23">
    <source>
        <dbReference type="SMART" id="SM00090"/>
    </source>
</evidence>
<evidence type="ECO:0000256" key="9">
    <source>
        <dbReference type="ARBA" id="ARBA00022679"/>
    </source>
</evidence>
<evidence type="ECO:0000256" key="22">
    <source>
        <dbReference type="SAM" id="MobiDB-lite"/>
    </source>
</evidence>
<evidence type="ECO:0000313" key="25">
    <source>
        <dbReference type="Proteomes" id="UP000530660"/>
    </source>
</evidence>
<dbReference type="GO" id="GO:0004674">
    <property type="term" value="F:protein serine/threonine kinase activity"/>
    <property type="evidence" value="ECO:0007669"/>
    <property type="project" value="UniProtKB-KW"/>
</dbReference>
<comment type="catalytic activity">
    <reaction evidence="16 18">
        <text>L-threonyl-[protein] + ATP = O-phospho-L-threonyl-[protein] + ADP + H(+)</text>
        <dbReference type="Rhea" id="RHEA:46608"/>
        <dbReference type="Rhea" id="RHEA-COMP:11060"/>
        <dbReference type="Rhea" id="RHEA-COMP:11605"/>
        <dbReference type="ChEBI" id="CHEBI:15378"/>
        <dbReference type="ChEBI" id="CHEBI:30013"/>
        <dbReference type="ChEBI" id="CHEBI:30616"/>
        <dbReference type="ChEBI" id="CHEBI:61977"/>
        <dbReference type="ChEBI" id="CHEBI:456216"/>
        <dbReference type="EC" id="2.7.11.1"/>
    </reaction>
</comment>
<evidence type="ECO:0000256" key="13">
    <source>
        <dbReference type="ARBA" id="ARBA00022801"/>
    </source>
</evidence>
<evidence type="ECO:0000313" key="24">
    <source>
        <dbReference type="EMBL" id="KAF6000827.1"/>
    </source>
</evidence>
<dbReference type="Proteomes" id="UP000530660">
    <property type="component" value="Unassembled WGS sequence"/>
</dbReference>
<feature type="active site" description="Proton acceptor" evidence="19">
    <location>
        <position position="244"/>
    </location>
</feature>
<accession>A0A7J7IE31</accession>
<comment type="similarity">
    <text evidence="3 18">Belongs to the protein kinase superfamily. RIO-type Ser/Thr kinase family.</text>
</comment>
<keyword evidence="10" id="KW-0479">Metal-binding</keyword>
<keyword evidence="11 18" id="KW-0547">Nucleotide-binding</keyword>
<keyword evidence="6" id="KW-0963">Cytoplasm</keyword>
<evidence type="ECO:0000256" key="19">
    <source>
        <dbReference type="PIRSR" id="PIRSR038147-1"/>
    </source>
</evidence>
<feature type="binding site" evidence="20">
    <location>
        <position position="170"/>
    </location>
    <ligand>
        <name>ATP</name>
        <dbReference type="ChEBI" id="CHEBI:30616"/>
    </ligand>
</feature>
<evidence type="ECO:0000256" key="6">
    <source>
        <dbReference type="ARBA" id="ARBA00022490"/>
    </source>
</evidence>
<protein>
    <recommendedName>
        <fullName evidence="5 18">Serine/threonine-protein kinase RIO1</fullName>
        <ecNumber evidence="4 18">2.7.11.1</ecNumber>
    </recommendedName>
</protein>
<evidence type="ECO:0000256" key="16">
    <source>
        <dbReference type="ARBA" id="ARBA00047899"/>
    </source>
</evidence>
<evidence type="ECO:0000256" key="3">
    <source>
        <dbReference type="ARBA" id="ARBA00009196"/>
    </source>
</evidence>
<evidence type="ECO:0000256" key="17">
    <source>
        <dbReference type="ARBA" id="ARBA00048679"/>
    </source>
</evidence>
<evidence type="ECO:0000256" key="20">
    <source>
        <dbReference type="PIRSR" id="PIRSR038147-2"/>
    </source>
</evidence>
<feature type="binding site" evidence="21">
    <location>
        <position position="261"/>
    </location>
    <ligand>
        <name>Mg(2+)</name>
        <dbReference type="ChEBI" id="CHEBI:18420"/>
    </ligand>
</feature>
<evidence type="ECO:0000256" key="7">
    <source>
        <dbReference type="ARBA" id="ARBA00022517"/>
    </source>
</evidence>
<dbReference type="PIRSF" id="PIRSF038147">
    <property type="entry name" value="Ser/Thr_PK_RIO1"/>
    <property type="match status" value="1"/>
</dbReference>
<sequence length="614" mass="70202">MDASTGASQRHEEVTERAERETAQRLQLQRRVKDRHDRATVEQVLDRRTRHCLEKLFRQEALLEMSGCVATGKEANVYYGRARRPGDLENIAPAAIKIYKTSILIFRDREKYIAGERRFRFGYGKPRNPRKMVKLWAEKEFRNLTRLHRAGITCPEPFYLRGHVLVMQFLGDDRGNSAPRLQEALSRRYAVSLAIDDAHRTATPESLRKTTSDEVHQGPYEALYEQTVIGMRRMFQKARLVHGDLSSFNLLLWQRRVYFVDVSQSMEHDHPLALDFLRRDCIQVTAFFRRFEVSRLDSELSSGTVLSVRQLFEYVVDDCVDQDDCTLLQSYQVAQREKRRRRWTETWHQEEDTLSDDSIEALVFQSVSIPRRLDEIDEEQFHQVYYDRLIHLAPEHCSDSTSVSDRSYSNTPLVTASKDTNSEEEMPDATMSELCSTLTMSTLISDANRTLAGNDEKSATSSSPVANAEVSLPCPKTFQLDVCQRRDSEYLLTTSQSDAACAERNTSSSEDASSDAYSEHDLIGDAAVEKCGDGVDGVASSIMPMKETGTASVQEQDERSLVRCARKAWKKQVKAANRARRQNKVPKWLKRLAVKRPSRLRRYMAARVDANAAG</sequence>
<evidence type="ECO:0000256" key="8">
    <source>
        <dbReference type="ARBA" id="ARBA00022527"/>
    </source>
</evidence>
<keyword evidence="14 18" id="KW-0067">ATP-binding</keyword>
<keyword evidence="25" id="KW-1185">Reference proteome</keyword>
<dbReference type="InterPro" id="IPR051272">
    <property type="entry name" value="RIO-type_Ser/Thr_kinase"/>
</dbReference>
<dbReference type="InterPro" id="IPR017407">
    <property type="entry name" value="Ser/Thr_kinase_Rio1"/>
</dbReference>
<dbReference type="Gene3D" id="1.10.510.10">
    <property type="entry name" value="Transferase(Phosphotransferase) domain 1"/>
    <property type="match status" value="1"/>
</dbReference>
<dbReference type="InterPro" id="IPR000687">
    <property type="entry name" value="RIO_kinase"/>
</dbReference>
<feature type="compositionally biased region" description="Low complexity" evidence="22">
    <location>
        <begin position="507"/>
        <end position="516"/>
    </location>
</feature>
<dbReference type="Pfam" id="PF01163">
    <property type="entry name" value="RIO1"/>
    <property type="match status" value="1"/>
</dbReference>
<feature type="binding site" evidence="20">
    <location>
        <position position="97"/>
    </location>
    <ligand>
        <name>ATP</name>
        <dbReference type="ChEBI" id="CHEBI:30616"/>
    </ligand>
</feature>
<keyword evidence="13" id="KW-0378">Hydrolase</keyword>
<dbReference type="GO" id="GO:0042254">
    <property type="term" value="P:ribosome biogenesis"/>
    <property type="evidence" value="ECO:0007669"/>
    <property type="project" value="UniProtKB-KW"/>
</dbReference>